<dbReference type="PATRIC" id="fig|451644.5.peg.6184"/>
<dbReference type="EMBL" id="LFOD01000046">
    <property type="protein sequence ID" value="KMV14487.1"/>
    <property type="molecule type" value="Genomic_DNA"/>
</dbReference>
<evidence type="ECO:0000256" key="1">
    <source>
        <dbReference type="SAM" id="SignalP"/>
    </source>
</evidence>
<evidence type="ECO:0000313" key="3">
    <source>
        <dbReference type="Proteomes" id="UP000037594"/>
    </source>
</evidence>
<proteinExistence type="predicted"/>
<evidence type="ECO:0008006" key="4">
    <source>
        <dbReference type="Google" id="ProtNLM"/>
    </source>
</evidence>
<protein>
    <recommendedName>
        <fullName evidence="4">PASTA domain-containing protein</fullName>
    </recommendedName>
</protein>
<evidence type="ECO:0000313" key="2">
    <source>
        <dbReference type="EMBL" id="KMV14487.1"/>
    </source>
</evidence>
<reference evidence="2 3" key="1">
    <citation type="submission" date="2015-06" db="EMBL/GenBank/DDBJ databases">
        <title>Genome sequence of Mycobacterium conceptionense strain MLE.</title>
        <authorList>
            <person name="Greninger A.L."/>
            <person name="Cunningham G."/>
            <person name="Chiu C.Y."/>
            <person name="Miller S."/>
        </authorList>
    </citation>
    <scope>NUCLEOTIDE SEQUENCE [LARGE SCALE GENOMIC DNA]</scope>
    <source>
        <strain evidence="2 3">MLE</strain>
    </source>
</reference>
<keyword evidence="1" id="KW-0732">Signal</keyword>
<accession>A0A0J8TZE6</accession>
<gene>
    <name evidence="2" type="ORF">ACT17_30150</name>
</gene>
<comment type="caution">
    <text evidence="2">The sequence shown here is derived from an EMBL/GenBank/DDBJ whole genome shotgun (WGS) entry which is preliminary data.</text>
</comment>
<feature type="signal peptide" evidence="1">
    <location>
        <begin position="1"/>
        <end position="30"/>
    </location>
</feature>
<name>A0A0J8TZE6_9MYCO</name>
<dbReference type="AlphaFoldDB" id="A0A0J8TZE6"/>
<dbReference type="RefSeq" id="WP_019344800.1">
    <property type="nucleotide sequence ID" value="NZ_LFOD01000046.1"/>
</dbReference>
<sequence>MLAHKRCPKLIGMTMAMSAIVVGGAPSAAAEPTGGSGQPADQVIQELSSDGYTVAINWIGGTSTLPLDRCRVNSVHNPNRGVPALPKTSVTVYVDVQCPDESETS</sequence>
<organism evidence="2 3">
    <name type="scientific">Mycolicibacterium conceptionense</name>
    <dbReference type="NCBI Taxonomy" id="451644"/>
    <lineage>
        <taxon>Bacteria</taxon>
        <taxon>Bacillati</taxon>
        <taxon>Actinomycetota</taxon>
        <taxon>Actinomycetes</taxon>
        <taxon>Mycobacteriales</taxon>
        <taxon>Mycobacteriaceae</taxon>
        <taxon>Mycolicibacterium</taxon>
    </lineage>
</organism>
<feature type="chain" id="PRO_5039212852" description="PASTA domain-containing protein" evidence="1">
    <location>
        <begin position="31"/>
        <end position="105"/>
    </location>
</feature>
<dbReference type="Proteomes" id="UP000037594">
    <property type="component" value="Unassembled WGS sequence"/>
</dbReference>